<reference evidence="1" key="1">
    <citation type="submission" date="2020-10" db="EMBL/GenBank/DDBJ databases">
        <authorList>
            <person name="Kikuchi T."/>
        </authorList>
    </citation>
    <scope>NUCLEOTIDE SEQUENCE</scope>
    <source>
        <strain evidence="1">NKZ352</strain>
    </source>
</reference>
<proteinExistence type="predicted"/>
<protein>
    <submittedName>
        <fullName evidence="1">Uncharacterized protein</fullName>
    </submittedName>
</protein>
<comment type="caution">
    <text evidence="1">The sequence shown here is derived from an EMBL/GenBank/DDBJ whole genome shotgun (WGS) entry which is preliminary data.</text>
</comment>
<keyword evidence="2" id="KW-1185">Reference proteome</keyword>
<organism evidence="1 2">
    <name type="scientific">Caenorhabditis auriculariae</name>
    <dbReference type="NCBI Taxonomy" id="2777116"/>
    <lineage>
        <taxon>Eukaryota</taxon>
        <taxon>Metazoa</taxon>
        <taxon>Ecdysozoa</taxon>
        <taxon>Nematoda</taxon>
        <taxon>Chromadorea</taxon>
        <taxon>Rhabditida</taxon>
        <taxon>Rhabditina</taxon>
        <taxon>Rhabditomorpha</taxon>
        <taxon>Rhabditoidea</taxon>
        <taxon>Rhabditidae</taxon>
        <taxon>Peloderinae</taxon>
        <taxon>Caenorhabditis</taxon>
    </lineage>
</organism>
<evidence type="ECO:0000313" key="1">
    <source>
        <dbReference type="EMBL" id="CAD6190463.1"/>
    </source>
</evidence>
<accession>A0A8S1H5L9</accession>
<name>A0A8S1H5L9_9PELO</name>
<evidence type="ECO:0000313" key="2">
    <source>
        <dbReference type="Proteomes" id="UP000835052"/>
    </source>
</evidence>
<gene>
    <name evidence="1" type="ORF">CAUJ_LOCUS6382</name>
</gene>
<dbReference type="Proteomes" id="UP000835052">
    <property type="component" value="Unassembled WGS sequence"/>
</dbReference>
<dbReference type="EMBL" id="CAJGYM010000016">
    <property type="protein sequence ID" value="CAD6190463.1"/>
    <property type="molecule type" value="Genomic_DNA"/>
</dbReference>
<sequence>MISLRRCGVMPGHGLTDGYGNETEDMSYGLGGGAWRFRTAGRRSGREKWWGWILGSRGVKAAEDEDRWTSRRWHISLNIGD</sequence>
<dbReference type="AlphaFoldDB" id="A0A8S1H5L9"/>